<organism evidence="1 2">
    <name type="scientific">Campylobacter coli</name>
    <dbReference type="NCBI Taxonomy" id="195"/>
    <lineage>
        <taxon>Bacteria</taxon>
        <taxon>Pseudomonadati</taxon>
        <taxon>Campylobacterota</taxon>
        <taxon>Epsilonproteobacteria</taxon>
        <taxon>Campylobacterales</taxon>
        <taxon>Campylobacteraceae</taxon>
        <taxon>Campylobacter</taxon>
    </lineage>
</organism>
<proteinExistence type="predicted"/>
<evidence type="ECO:0000313" key="1">
    <source>
        <dbReference type="EMBL" id="EAK4358928.1"/>
    </source>
</evidence>
<reference evidence="1 2" key="1">
    <citation type="submission" date="2018-06" db="EMBL/GenBank/DDBJ databases">
        <authorList>
            <consortium name="NARMS: The National Antimicrobial Resistance Monitoring System"/>
        </authorList>
    </citation>
    <scope>NUCLEOTIDE SEQUENCE [LARGE SCALE GENOMIC DNA]</scope>
    <source>
        <strain evidence="1 2">FSIS11807978</strain>
    </source>
</reference>
<evidence type="ECO:0000313" key="2">
    <source>
        <dbReference type="Proteomes" id="UP000365807"/>
    </source>
</evidence>
<gene>
    <name evidence="1" type="ORF">C6T04_08420</name>
</gene>
<dbReference type="Proteomes" id="UP000365807">
    <property type="component" value="Unassembled WGS sequence"/>
</dbReference>
<name>A0A3Z9GIX7_CAMCO</name>
<dbReference type="EMBL" id="AACGFG010000014">
    <property type="protein sequence ID" value="EAK4358928.1"/>
    <property type="molecule type" value="Genomic_DNA"/>
</dbReference>
<dbReference type="AlphaFoldDB" id="A0A3Z9GIX7"/>
<sequence length="66" mass="7946">MFLDFIGKVFIFITIYLMTIFIVKSHIAVIKTGFQSFDFRFIFIYNIAFLVAEYFMFLAYSKYILN</sequence>
<protein>
    <submittedName>
        <fullName evidence="1">Uncharacterized protein</fullName>
    </submittedName>
</protein>
<comment type="caution">
    <text evidence="1">The sequence shown here is derived from an EMBL/GenBank/DDBJ whole genome shotgun (WGS) entry which is preliminary data.</text>
</comment>
<accession>A0A3Z9GIX7</accession>